<dbReference type="Pfam" id="PF05670">
    <property type="entry name" value="NFACT-R_1"/>
    <property type="match status" value="1"/>
</dbReference>
<keyword evidence="2 5" id="KW-0699">rRNA-binding</keyword>
<dbReference type="Proteomes" id="UP000037175">
    <property type="component" value="Unassembled WGS sequence"/>
</dbReference>
<dbReference type="PANTHER" id="PTHR15239">
    <property type="entry name" value="NUCLEAR EXPORT MEDIATOR FACTOR NEMF"/>
    <property type="match status" value="1"/>
</dbReference>
<keyword evidence="4 5" id="KW-0648">Protein biosynthesis</keyword>
<dbReference type="GO" id="GO:0019843">
    <property type="term" value="F:rRNA binding"/>
    <property type="evidence" value="ECO:0007669"/>
    <property type="project" value="UniProtKB-UniRule"/>
</dbReference>
<dbReference type="PATRIC" id="fig|281456.6.peg.2814"/>
<keyword evidence="8" id="KW-1185">Reference proteome</keyword>
<gene>
    <name evidence="5" type="primary">rqcH</name>
    <name evidence="7" type="ORF">Tfer_2701</name>
</gene>
<dbReference type="EMBL" id="LGTE01000023">
    <property type="protein sequence ID" value="KNZ68707.1"/>
    <property type="molecule type" value="Genomic_DNA"/>
</dbReference>
<dbReference type="Gene3D" id="2.30.310.10">
    <property type="entry name" value="ibrinogen binding protein from staphylococcus aureus domain"/>
    <property type="match status" value="1"/>
</dbReference>
<dbReference type="FunFam" id="2.30.310.10:FF:000004">
    <property type="entry name" value="Fibronectin-binding protein A"/>
    <property type="match status" value="1"/>
</dbReference>
<dbReference type="Pfam" id="PF05833">
    <property type="entry name" value="NFACT_N"/>
    <property type="match status" value="1"/>
</dbReference>
<name>A0A0L6VZF7_9FIRM</name>
<evidence type="ECO:0000256" key="5">
    <source>
        <dbReference type="HAMAP-Rule" id="MF_00844"/>
    </source>
</evidence>
<dbReference type="InterPro" id="IPR043682">
    <property type="entry name" value="RqcH_bacterial"/>
</dbReference>
<dbReference type="PANTHER" id="PTHR15239:SF6">
    <property type="entry name" value="RIBOSOME QUALITY CONTROL COMPLEX SUBUNIT NEMF"/>
    <property type="match status" value="1"/>
</dbReference>
<evidence type="ECO:0000313" key="7">
    <source>
        <dbReference type="EMBL" id="KNZ68707.1"/>
    </source>
</evidence>
<evidence type="ECO:0000313" key="8">
    <source>
        <dbReference type="Proteomes" id="UP000037175"/>
    </source>
</evidence>
<dbReference type="GO" id="GO:0000049">
    <property type="term" value="F:tRNA binding"/>
    <property type="evidence" value="ECO:0007669"/>
    <property type="project" value="UniProtKB-UniRule"/>
</dbReference>
<comment type="function">
    <text evidence="5">Key component of the ribosome quality control system (RQC), a ribosome-associated complex that mediates the extraction of incompletely synthesized nascent chains from stalled ribosomes and their subsequent degradation. RqcH recruits Ala-charged tRNA, and with RqcP directs the elongation of stalled nascent chains on 50S ribosomal subunits, leading to non-templated C-terminal alanine extensions (Ala tail). The Ala tail promotes nascent chain degradation. May add between 1 and at least 8 Ala residues. Binds to stalled 50S ribosomal subunits.</text>
</comment>
<keyword evidence="3 5" id="KW-0694">RNA-binding</keyword>
<evidence type="ECO:0000256" key="2">
    <source>
        <dbReference type="ARBA" id="ARBA00022730"/>
    </source>
</evidence>
<organism evidence="7 8">
    <name type="scientific">Thermincola ferriacetica</name>
    <dbReference type="NCBI Taxonomy" id="281456"/>
    <lineage>
        <taxon>Bacteria</taxon>
        <taxon>Bacillati</taxon>
        <taxon>Bacillota</taxon>
        <taxon>Clostridia</taxon>
        <taxon>Eubacteriales</taxon>
        <taxon>Thermincolaceae</taxon>
        <taxon>Thermincola</taxon>
    </lineage>
</organism>
<sequence length="597" mass="67815">MAYDSLVLSALINELNQTILGARIEKIYQPGKTDIVIIFHTPAGKQRLFMSADPGMARVHLTRFNRENPLTPPMFCMVLRKHLEGGKLTRISQPDFERIIRLHIESYDELGRLSEKILVCEIMGKHSNIILLNSEDNVILDGIIRFSHAVNRYREVLPGRSYVAPPGQGKINPLHISEYDFKSILWKKVLTCAESAPASPDKWLLQTFTGLSPQTCREMFLLSGLAEDITLDNFGEHELQKLWESFSSMMEKTKKAAFCPTLVLDNNKQPVAFSAHDLVQFGPLPKLHGSMNEITDRFYQARHEQNLFRQLRDRLNKTVSNEISRNRKKLTFQEETIALAKAAEEYRKAGELLMANLHLLKPYMESVTLPDFYDPGQKEITIALDPSLTPSENAQAYFKKYNKAKAGKKAARELQREIEQELAYLESVSANIDQAASLEDLAEIKTELAEQGYIREKSTGKNKKTPAPESRPWQFSTEEGAIIWVGKNNKQNDWLTCKKAKASDIWLHVKDSPGSHVIVRSENGDIPEKVLIQAALLAAYFSKARNSAKVPVDYTLRKYVHKPNGAKPGMVIYENQRTVYVTPPRELSEIPVRQIIE</sequence>
<evidence type="ECO:0000256" key="3">
    <source>
        <dbReference type="ARBA" id="ARBA00022884"/>
    </source>
</evidence>
<evidence type="ECO:0000256" key="4">
    <source>
        <dbReference type="ARBA" id="ARBA00022917"/>
    </source>
</evidence>
<dbReference type="GO" id="GO:0072344">
    <property type="term" value="P:rescue of stalled ribosome"/>
    <property type="evidence" value="ECO:0007669"/>
    <property type="project" value="UniProtKB-UniRule"/>
</dbReference>
<dbReference type="RefSeq" id="WP_052218710.1">
    <property type="nucleotide sequence ID" value="NZ_LGTE01000023.1"/>
</dbReference>
<evidence type="ECO:0000259" key="6">
    <source>
        <dbReference type="Pfam" id="PF05670"/>
    </source>
</evidence>
<accession>A0A0L6VZF7</accession>
<feature type="domain" description="NFACT RNA-binding" evidence="6">
    <location>
        <begin position="475"/>
        <end position="569"/>
    </location>
</feature>
<dbReference type="InterPro" id="IPR051608">
    <property type="entry name" value="RQC_Subunit_NEMF"/>
</dbReference>
<comment type="subunit">
    <text evidence="5">Associates with stalled 50S ribosomal subunits. Binds to RqcP.</text>
</comment>
<evidence type="ECO:0000256" key="1">
    <source>
        <dbReference type="ARBA" id="ARBA00022555"/>
    </source>
</evidence>
<comment type="caution">
    <text evidence="7">The sequence shown here is derived from an EMBL/GenBank/DDBJ whole genome shotgun (WGS) entry which is preliminary data.</text>
</comment>
<dbReference type="InterPro" id="IPR008532">
    <property type="entry name" value="NFACT_RNA-bd"/>
</dbReference>
<reference evidence="8" key="1">
    <citation type="submission" date="2015-07" db="EMBL/GenBank/DDBJ databases">
        <title>Complete Genome of Thermincola ferriacetica strain Z-0001T.</title>
        <authorList>
            <person name="Lusk B."/>
            <person name="Badalamenti J.P."/>
            <person name="Parameswaran P."/>
            <person name="Bond D.R."/>
            <person name="Torres C.I."/>
        </authorList>
    </citation>
    <scope>NUCLEOTIDE SEQUENCE [LARGE SCALE GENOMIC DNA]</scope>
    <source>
        <strain evidence="8">Z-0001</strain>
    </source>
</reference>
<proteinExistence type="inferred from homology"/>
<comment type="similarity">
    <text evidence="5">Belongs to the NEMF family.</text>
</comment>
<keyword evidence="1 5" id="KW-0820">tRNA-binding</keyword>
<dbReference type="HAMAP" id="MF_00844_B">
    <property type="entry name" value="RqcH_B"/>
    <property type="match status" value="1"/>
</dbReference>
<dbReference type="AlphaFoldDB" id="A0A0L6VZF7"/>
<dbReference type="GO" id="GO:0043023">
    <property type="term" value="F:ribosomal large subunit binding"/>
    <property type="evidence" value="ECO:0007669"/>
    <property type="project" value="UniProtKB-UniRule"/>
</dbReference>
<protein>
    <recommendedName>
        <fullName evidence="5">Rqc2 homolog RqcH</fullName>
        <shortName evidence="5">RqcH</shortName>
    </recommendedName>
</protein>
<dbReference type="GO" id="GO:1990112">
    <property type="term" value="C:RQC complex"/>
    <property type="evidence" value="ECO:0007669"/>
    <property type="project" value="TreeGrafter"/>
</dbReference>